<proteinExistence type="predicted"/>
<keyword evidence="2 4" id="KW-0560">Oxidoreductase</keyword>
<evidence type="ECO:0000256" key="2">
    <source>
        <dbReference type="ARBA" id="ARBA00023002"/>
    </source>
</evidence>
<dbReference type="InterPro" id="IPR011032">
    <property type="entry name" value="GroES-like_sf"/>
</dbReference>
<accession>F5XTE7</accession>
<dbReference type="InterPro" id="IPR013154">
    <property type="entry name" value="ADH-like_N"/>
</dbReference>
<reference evidence="4 5" key="1">
    <citation type="submission" date="2011-05" db="EMBL/GenBank/DDBJ databases">
        <title>Whole genome sequence of Microlunatus phosphovorus NM-1.</title>
        <authorList>
            <person name="Hosoyama A."/>
            <person name="Sasaki K."/>
            <person name="Harada T."/>
            <person name="Igarashi R."/>
            <person name="Kawakoshi A."/>
            <person name="Sasagawa M."/>
            <person name="Fukada J."/>
            <person name="Nakamura S."/>
            <person name="Katano Y."/>
            <person name="Hanada S."/>
            <person name="Kamagata Y."/>
            <person name="Nakamura N."/>
            <person name="Yamazaki S."/>
            <person name="Fujita N."/>
        </authorList>
    </citation>
    <scope>NUCLEOTIDE SEQUENCE [LARGE SCALE GENOMIC DNA]</scope>
    <source>
        <strain evidence="5">ATCC 700054 / DSM 10555 / JCM 9379 / NBRC 101784 / NCIMB 13414 / VKM Ac-1990 / NM-1</strain>
    </source>
</reference>
<dbReference type="Gene3D" id="3.40.50.720">
    <property type="entry name" value="NAD(P)-binding Rossmann-like Domain"/>
    <property type="match status" value="1"/>
</dbReference>
<dbReference type="Gene3D" id="3.90.180.10">
    <property type="entry name" value="Medium-chain alcohol dehydrogenases, catalytic domain"/>
    <property type="match status" value="1"/>
</dbReference>
<dbReference type="AlphaFoldDB" id="F5XTE7"/>
<dbReference type="SMART" id="SM00829">
    <property type="entry name" value="PKS_ER"/>
    <property type="match status" value="1"/>
</dbReference>
<dbReference type="PANTHER" id="PTHR48106">
    <property type="entry name" value="QUINONE OXIDOREDUCTASE PIG3-RELATED"/>
    <property type="match status" value="1"/>
</dbReference>
<dbReference type="InterPro" id="IPR020843">
    <property type="entry name" value="ER"/>
</dbReference>
<dbReference type="Pfam" id="PF00107">
    <property type="entry name" value="ADH_zinc_N"/>
    <property type="match status" value="1"/>
</dbReference>
<gene>
    <name evidence="4" type="primary">qor</name>
    <name evidence="4" type="ordered locus">MLP_20050</name>
</gene>
<evidence type="ECO:0000259" key="3">
    <source>
        <dbReference type="SMART" id="SM00829"/>
    </source>
</evidence>
<dbReference type="STRING" id="1032480.MLP_20050"/>
<dbReference type="RefSeq" id="WP_013862891.1">
    <property type="nucleotide sequence ID" value="NC_015635.1"/>
</dbReference>
<dbReference type="InterPro" id="IPR036291">
    <property type="entry name" value="NAD(P)-bd_dom_sf"/>
</dbReference>
<dbReference type="Proteomes" id="UP000007947">
    <property type="component" value="Chromosome"/>
</dbReference>
<dbReference type="eggNOG" id="COG0604">
    <property type="taxonomic scope" value="Bacteria"/>
</dbReference>
<dbReference type="CDD" id="cd05286">
    <property type="entry name" value="QOR2"/>
    <property type="match status" value="1"/>
</dbReference>
<dbReference type="KEGG" id="mph:MLP_20050"/>
<evidence type="ECO:0000256" key="1">
    <source>
        <dbReference type="ARBA" id="ARBA00022857"/>
    </source>
</evidence>
<evidence type="ECO:0000313" key="5">
    <source>
        <dbReference type="Proteomes" id="UP000007947"/>
    </source>
</evidence>
<dbReference type="GO" id="GO:0070402">
    <property type="term" value="F:NADPH binding"/>
    <property type="evidence" value="ECO:0007669"/>
    <property type="project" value="TreeGrafter"/>
</dbReference>
<dbReference type="GO" id="GO:0005829">
    <property type="term" value="C:cytosol"/>
    <property type="evidence" value="ECO:0007669"/>
    <property type="project" value="TreeGrafter"/>
</dbReference>
<dbReference type="SUPFAM" id="SSF51735">
    <property type="entry name" value="NAD(P)-binding Rossmann-fold domains"/>
    <property type="match status" value="1"/>
</dbReference>
<sequence length="325" mass="33734">MTEQVRTLVVPTFGDPEVYSEQWADQFTPGPGQVLVRLTVSGVNFLDVAQRTGATPVLAPFAAGVEGVGVVTTLGQDVTGFTTGQRVGWLAGGQGSFSEYVAVAADKLVAIPDHIDDETAVGALMQGVTAHYLTTDTFPVGQGDVVVVHAAAGGVGQLLTQIAKLKGATVIGTTSTAEKAEIARVNGADHVFGYDDFADRTREVSDGTGASVVYDGVGATTFADSLRSLRIRGTLVAIGSASGPVPPINVNALNSGGSLYLTRPTVMHHISTSAELNGRAAQVFDWITSGKLGVSIGARYPIAEVAEAFRALESRRTVGKVVLRH</sequence>
<dbReference type="PANTHER" id="PTHR48106:SF13">
    <property type="entry name" value="QUINONE OXIDOREDUCTASE-RELATED"/>
    <property type="match status" value="1"/>
</dbReference>
<evidence type="ECO:0000313" key="4">
    <source>
        <dbReference type="EMBL" id="BAK35019.1"/>
    </source>
</evidence>
<dbReference type="EMBL" id="AP012204">
    <property type="protein sequence ID" value="BAK35019.1"/>
    <property type="molecule type" value="Genomic_DNA"/>
</dbReference>
<feature type="domain" description="Enoyl reductase (ER)" evidence="3">
    <location>
        <begin position="14"/>
        <end position="323"/>
    </location>
</feature>
<keyword evidence="1" id="KW-0521">NADP</keyword>
<dbReference type="FunFam" id="3.40.50.720:FF:000053">
    <property type="entry name" value="Quinone oxidoreductase 1"/>
    <property type="match status" value="1"/>
</dbReference>
<dbReference type="EC" id="1.6.5.5" evidence="4"/>
<organism evidence="4 5">
    <name type="scientific">Microlunatus phosphovorus (strain ATCC 700054 / DSM 10555 / JCM 9379 / NBRC 101784 / NCIMB 13414 / VKM Ac-1990 / NM-1)</name>
    <dbReference type="NCBI Taxonomy" id="1032480"/>
    <lineage>
        <taxon>Bacteria</taxon>
        <taxon>Bacillati</taxon>
        <taxon>Actinomycetota</taxon>
        <taxon>Actinomycetes</taxon>
        <taxon>Propionibacteriales</taxon>
        <taxon>Propionibacteriaceae</taxon>
        <taxon>Microlunatus</taxon>
    </lineage>
</organism>
<dbReference type="GO" id="GO:0035925">
    <property type="term" value="F:mRNA 3'-UTR AU-rich region binding"/>
    <property type="evidence" value="ECO:0007669"/>
    <property type="project" value="TreeGrafter"/>
</dbReference>
<dbReference type="HOGENOM" id="CLU_026673_3_1_11"/>
<dbReference type="Pfam" id="PF08240">
    <property type="entry name" value="ADH_N"/>
    <property type="match status" value="1"/>
</dbReference>
<dbReference type="OrthoDB" id="4190732at2"/>
<dbReference type="InterPro" id="IPR047618">
    <property type="entry name" value="QOR-like"/>
</dbReference>
<dbReference type="InterPro" id="IPR013149">
    <property type="entry name" value="ADH-like_C"/>
</dbReference>
<protein>
    <submittedName>
        <fullName evidence="4">NADPH--quinone reductase</fullName>
        <ecNumber evidence="4">1.6.5.5</ecNumber>
    </submittedName>
</protein>
<dbReference type="GO" id="GO:0003960">
    <property type="term" value="F:quinone reductase (NADPH) activity"/>
    <property type="evidence" value="ECO:0007669"/>
    <property type="project" value="UniProtKB-EC"/>
</dbReference>
<name>F5XTE7_MICPN</name>
<dbReference type="SUPFAM" id="SSF50129">
    <property type="entry name" value="GroES-like"/>
    <property type="match status" value="1"/>
</dbReference>
<keyword evidence="5" id="KW-1185">Reference proteome</keyword>